<dbReference type="Proteomes" id="UP001498398">
    <property type="component" value="Unassembled WGS sequence"/>
</dbReference>
<proteinExistence type="predicted"/>
<evidence type="ECO:0000313" key="2">
    <source>
        <dbReference type="EMBL" id="KAK7434736.1"/>
    </source>
</evidence>
<evidence type="ECO:0000313" key="3">
    <source>
        <dbReference type="EMBL" id="KAK7434758.1"/>
    </source>
</evidence>
<organism evidence="3 4">
    <name type="scientific">Marasmiellus scandens</name>
    <dbReference type="NCBI Taxonomy" id="2682957"/>
    <lineage>
        <taxon>Eukaryota</taxon>
        <taxon>Fungi</taxon>
        <taxon>Dikarya</taxon>
        <taxon>Basidiomycota</taxon>
        <taxon>Agaricomycotina</taxon>
        <taxon>Agaricomycetes</taxon>
        <taxon>Agaricomycetidae</taxon>
        <taxon>Agaricales</taxon>
        <taxon>Marasmiineae</taxon>
        <taxon>Omphalotaceae</taxon>
        <taxon>Marasmiellus</taxon>
    </lineage>
</organism>
<name>A0ABR1IN21_9AGAR</name>
<dbReference type="EMBL" id="JBANRG010000117">
    <property type="protein sequence ID" value="KAK7434736.1"/>
    <property type="molecule type" value="Genomic_DNA"/>
</dbReference>
<keyword evidence="4" id="KW-1185">Reference proteome</keyword>
<dbReference type="EMBL" id="JBANRG010000117">
    <property type="protein sequence ID" value="KAK7434758.1"/>
    <property type="molecule type" value="Genomic_DNA"/>
</dbReference>
<protein>
    <submittedName>
        <fullName evidence="3">Uncharacterized protein</fullName>
    </submittedName>
</protein>
<reference evidence="3 4" key="1">
    <citation type="submission" date="2024-01" db="EMBL/GenBank/DDBJ databases">
        <title>A draft genome for the cacao thread blight pathogen Marasmiellus scandens.</title>
        <authorList>
            <person name="Baruah I.K."/>
            <person name="Leung J."/>
            <person name="Bukari Y."/>
            <person name="Amoako-Attah I."/>
            <person name="Meinhardt L.W."/>
            <person name="Bailey B.A."/>
            <person name="Cohen S.P."/>
        </authorList>
    </citation>
    <scope>NUCLEOTIDE SEQUENCE [LARGE SCALE GENOMIC DNA]</scope>
    <source>
        <strain evidence="3 4">GH-19</strain>
    </source>
</reference>
<evidence type="ECO:0000256" key="1">
    <source>
        <dbReference type="SAM" id="MobiDB-lite"/>
    </source>
</evidence>
<accession>A0ABR1IN21</accession>
<comment type="caution">
    <text evidence="3">The sequence shown here is derived from an EMBL/GenBank/DDBJ whole genome shotgun (WGS) entry which is preliminary data.</text>
</comment>
<sequence length="286" mass="33254">MDCSFDHPVGESQGQEPETRQEYSEHSGEEEDLASRRRRTAEWWESHMHWPSIQLGWQKEGFDIWAFADTGEESCRLRVIPSDDYRLPAMPLGRESGIAWLTQYLRIPLLRLYETWQNHAPWSREQVELQERLGIPLVLQDRLTDAAEVRDDVRHVISWVGSSKSDPSIDHLPEADWIQAQVSRCSRDSQEPLPTFAGEDIQLRCHACEHRLRGLKEALSEVHLEIVVAAKNRYEAEGNEPIRGQLLEQMRAANARRRVLQSEWDELRPMYENLMFLTAVGLLYSI</sequence>
<evidence type="ECO:0000313" key="4">
    <source>
        <dbReference type="Proteomes" id="UP001498398"/>
    </source>
</evidence>
<feature type="region of interest" description="Disordered" evidence="1">
    <location>
        <begin position="1"/>
        <end position="34"/>
    </location>
</feature>
<feature type="compositionally biased region" description="Basic and acidic residues" evidence="1">
    <location>
        <begin position="17"/>
        <end position="27"/>
    </location>
</feature>
<gene>
    <name evidence="2" type="ORF">VKT23_020014</name>
    <name evidence="3" type="ORF">VKT23_020036</name>
</gene>